<name>A0A3P7NPD2_DIBLA</name>
<keyword evidence="1" id="KW-0547">Nucleotide-binding</keyword>
<sequence length="426" mass="46949">MAAGSAPSLETLSELCPNSFDPCSLEPLKTSAFLDYLIKAEPDACLPLSLPDLDIPLVKFDAKIGRDLETGAFVVDKSGSSISYSCPTHLFGKDADTFADSSADLVLGEILAKLARKFPTDQSLSKSLLTDCLGGGETGHSSSRLSTADALEECLSIANKDALSRFQVGSTVSVQALPESQEDSSTTEEPFVLKQMDASTEELLQKRMRKPVDDVINYAVQGATSEKLPPLKELIPDPAFDWPFELDTFQKQAILCLERNESVLVAAHTSAGKTVVAEYACALCKRRGSRAIYTSPIKALSNQKFRDFRSVICLLPTLPSPHQSISFLSKGYASQNFIIYIYYYLVIWLALTQPNSLPYAYIDLHDSRYFVQNAEICEILVITHKPALSTVVILLIVQPNLNYFRSRQDAGYLTSFFLIAYKKYIV</sequence>
<evidence type="ECO:0000256" key="3">
    <source>
        <dbReference type="ARBA" id="ARBA00022806"/>
    </source>
</evidence>
<keyword evidence="8" id="KW-1185">Reference proteome</keyword>
<dbReference type="InterPro" id="IPR011545">
    <property type="entry name" value="DEAD/DEAH_box_helicase_dom"/>
</dbReference>
<proteinExistence type="predicted"/>
<reference evidence="7 8" key="1">
    <citation type="submission" date="2018-11" db="EMBL/GenBank/DDBJ databases">
        <authorList>
            <consortium name="Pathogen Informatics"/>
        </authorList>
    </citation>
    <scope>NUCLEOTIDE SEQUENCE [LARGE SCALE GENOMIC DNA]</scope>
</reference>
<organism evidence="7 8">
    <name type="scientific">Dibothriocephalus latus</name>
    <name type="common">Fish tapeworm</name>
    <name type="synonym">Diphyllobothrium latum</name>
    <dbReference type="NCBI Taxonomy" id="60516"/>
    <lineage>
        <taxon>Eukaryota</taxon>
        <taxon>Metazoa</taxon>
        <taxon>Spiralia</taxon>
        <taxon>Lophotrochozoa</taxon>
        <taxon>Platyhelminthes</taxon>
        <taxon>Cestoda</taxon>
        <taxon>Eucestoda</taxon>
        <taxon>Diphyllobothriidea</taxon>
        <taxon>Diphyllobothriidae</taxon>
        <taxon>Dibothriocephalus</taxon>
    </lineage>
</organism>
<dbReference type="GO" id="GO:0005524">
    <property type="term" value="F:ATP binding"/>
    <property type="evidence" value="ECO:0007669"/>
    <property type="project" value="UniProtKB-KW"/>
</dbReference>
<evidence type="ECO:0000256" key="2">
    <source>
        <dbReference type="ARBA" id="ARBA00022801"/>
    </source>
</evidence>
<dbReference type="PANTHER" id="PTHR12131:SF1">
    <property type="entry name" value="ATP-DEPENDENT RNA HELICASE SUPV3L1, MITOCHONDRIAL-RELATED"/>
    <property type="match status" value="1"/>
</dbReference>
<keyword evidence="2" id="KW-0378">Hydrolase</keyword>
<dbReference type="SUPFAM" id="SSF52540">
    <property type="entry name" value="P-loop containing nucleoside triphosphate hydrolases"/>
    <property type="match status" value="1"/>
</dbReference>
<dbReference type="GO" id="GO:0016787">
    <property type="term" value="F:hydrolase activity"/>
    <property type="evidence" value="ECO:0007669"/>
    <property type="project" value="UniProtKB-KW"/>
</dbReference>
<evidence type="ECO:0000256" key="4">
    <source>
        <dbReference type="ARBA" id="ARBA00022840"/>
    </source>
</evidence>
<dbReference type="EMBL" id="UYRU01048755">
    <property type="protein sequence ID" value="VDN10252.1"/>
    <property type="molecule type" value="Genomic_DNA"/>
</dbReference>
<dbReference type="GO" id="GO:0055087">
    <property type="term" value="C:Ski complex"/>
    <property type="evidence" value="ECO:0007669"/>
    <property type="project" value="TreeGrafter"/>
</dbReference>
<comment type="catalytic activity">
    <reaction evidence="5">
        <text>ATP + H2O = ADP + phosphate + H(+)</text>
        <dbReference type="Rhea" id="RHEA:13065"/>
        <dbReference type="ChEBI" id="CHEBI:15377"/>
        <dbReference type="ChEBI" id="CHEBI:15378"/>
        <dbReference type="ChEBI" id="CHEBI:30616"/>
        <dbReference type="ChEBI" id="CHEBI:43474"/>
        <dbReference type="ChEBI" id="CHEBI:456216"/>
        <dbReference type="EC" id="3.6.4.13"/>
    </reaction>
</comment>
<dbReference type="Proteomes" id="UP000281553">
    <property type="component" value="Unassembled WGS sequence"/>
</dbReference>
<dbReference type="PANTHER" id="PTHR12131">
    <property type="entry name" value="ATP-DEPENDENT RNA AND DNA HELICASE"/>
    <property type="match status" value="1"/>
</dbReference>
<dbReference type="OrthoDB" id="64767at2759"/>
<feature type="domain" description="DEAD/DEAH-box helicase" evidence="6">
    <location>
        <begin position="249"/>
        <end position="312"/>
    </location>
</feature>
<evidence type="ECO:0000256" key="5">
    <source>
        <dbReference type="ARBA" id="ARBA00047984"/>
    </source>
</evidence>
<dbReference type="GO" id="GO:0003676">
    <property type="term" value="F:nucleic acid binding"/>
    <property type="evidence" value="ECO:0007669"/>
    <property type="project" value="InterPro"/>
</dbReference>
<keyword evidence="4" id="KW-0067">ATP-binding</keyword>
<gene>
    <name evidence="7" type="ORF">DILT_LOCUS6083</name>
</gene>
<protein>
    <recommendedName>
        <fullName evidence="6">DEAD/DEAH-box helicase domain-containing protein</fullName>
    </recommendedName>
</protein>
<evidence type="ECO:0000259" key="6">
    <source>
        <dbReference type="Pfam" id="PF00270"/>
    </source>
</evidence>
<dbReference type="Gene3D" id="3.40.50.300">
    <property type="entry name" value="P-loop containing nucleotide triphosphate hydrolases"/>
    <property type="match status" value="1"/>
</dbReference>
<evidence type="ECO:0000313" key="7">
    <source>
        <dbReference type="EMBL" id="VDN10252.1"/>
    </source>
</evidence>
<dbReference type="GO" id="GO:0003724">
    <property type="term" value="F:RNA helicase activity"/>
    <property type="evidence" value="ECO:0007669"/>
    <property type="project" value="UniProtKB-EC"/>
</dbReference>
<dbReference type="InterPro" id="IPR050699">
    <property type="entry name" value="RNA-DNA_Helicase"/>
</dbReference>
<accession>A0A3P7NPD2</accession>
<dbReference type="InterPro" id="IPR027417">
    <property type="entry name" value="P-loop_NTPase"/>
</dbReference>
<keyword evidence="3" id="KW-0347">Helicase</keyword>
<dbReference type="GO" id="GO:0070478">
    <property type="term" value="P:nuclear-transcribed mRNA catabolic process, 3'-5' exonucleolytic nonsense-mediated decay"/>
    <property type="evidence" value="ECO:0007669"/>
    <property type="project" value="TreeGrafter"/>
</dbReference>
<dbReference type="Pfam" id="PF00270">
    <property type="entry name" value="DEAD"/>
    <property type="match status" value="1"/>
</dbReference>
<evidence type="ECO:0000313" key="8">
    <source>
        <dbReference type="Proteomes" id="UP000281553"/>
    </source>
</evidence>
<evidence type="ECO:0000256" key="1">
    <source>
        <dbReference type="ARBA" id="ARBA00022741"/>
    </source>
</evidence>
<dbReference type="AlphaFoldDB" id="A0A3P7NPD2"/>